<dbReference type="RefSeq" id="WP_062977723.1">
    <property type="nucleotide sequence ID" value="NZ_JAAXOS010000032.1"/>
</dbReference>
<proteinExistence type="predicted"/>
<dbReference type="Proteomes" id="UP000540698">
    <property type="component" value="Unassembled WGS sequence"/>
</dbReference>
<sequence length="61" mass="6299">MLHVQLCAQVRVKFSAAAGSFVLVIAVSSGAVRNGVRSCAIGSSHSGDIPSIVWRSDATLD</sequence>
<evidence type="ECO:0000313" key="2">
    <source>
        <dbReference type="Proteomes" id="UP000540698"/>
    </source>
</evidence>
<evidence type="ECO:0000313" key="1">
    <source>
        <dbReference type="EMBL" id="NKY31378.1"/>
    </source>
</evidence>
<accession>A0A7X6LBQ9</accession>
<name>A0A7X6LBQ9_9NOCA</name>
<protein>
    <submittedName>
        <fullName evidence="1">Uncharacterized protein</fullName>
    </submittedName>
</protein>
<organism evidence="1 2">
    <name type="scientific">Nocardia gamkensis</name>
    <dbReference type="NCBI Taxonomy" id="352869"/>
    <lineage>
        <taxon>Bacteria</taxon>
        <taxon>Bacillati</taxon>
        <taxon>Actinomycetota</taxon>
        <taxon>Actinomycetes</taxon>
        <taxon>Mycobacteriales</taxon>
        <taxon>Nocardiaceae</taxon>
        <taxon>Nocardia</taxon>
    </lineage>
</organism>
<dbReference type="AlphaFoldDB" id="A0A7X6LBQ9"/>
<comment type="caution">
    <text evidence="1">The sequence shown here is derived from an EMBL/GenBank/DDBJ whole genome shotgun (WGS) entry which is preliminary data.</text>
</comment>
<reference evidence="1 2" key="1">
    <citation type="submission" date="2020-04" db="EMBL/GenBank/DDBJ databases">
        <title>MicrobeNet Type strains.</title>
        <authorList>
            <person name="Nicholson A.C."/>
        </authorList>
    </citation>
    <scope>NUCLEOTIDE SEQUENCE [LARGE SCALE GENOMIC DNA]</scope>
    <source>
        <strain evidence="1 2">DSM 44956</strain>
    </source>
</reference>
<gene>
    <name evidence="1" type="ORF">HGB38_35095</name>
</gene>
<dbReference type="EMBL" id="JAAXOS010000032">
    <property type="protein sequence ID" value="NKY31378.1"/>
    <property type="molecule type" value="Genomic_DNA"/>
</dbReference>
<keyword evidence="2" id="KW-1185">Reference proteome</keyword>